<dbReference type="InterPro" id="IPR026708">
    <property type="entry name" value="CSPP1"/>
</dbReference>
<feature type="compositionally biased region" description="Low complexity" evidence="4">
    <location>
        <begin position="999"/>
        <end position="1010"/>
    </location>
</feature>
<accession>A0A1Y2I6F0</accession>
<dbReference type="PANTHER" id="PTHR21616:SF2">
    <property type="entry name" value="CENTROSOME AND SPINDLE POLE-ASSOCIATED PROTEIN 1"/>
    <property type="match status" value="1"/>
</dbReference>
<protein>
    <recommendedName>
        <fullName evidence="5">GAR domain-containing protein</fullName>
    </recommendedName>
</protein>
<dbReference type="GO" id="GO:0032467">
    <property type="term" value="P:positive regulation of cytokinesis"/>
    <property type="evidence" value="ECO:0007669"/>
    <property type="project" value="InterPro"/>
</dbReference>
<feature type="region of interest" description="Disordered" evidence="4">
    <location>
        <begin position="1669"/>
        <end position="1761"/>
    </location>
</feature>
<feature type="region of interest" description="Disordered" evidence="4">
    <location>
        <begin position="1341"/>
        <end position="1563"/>
    </location>
</feature>
<feature type="compositionally biased region" description="Polar residues" evidence="4">
    <location>
        <begin position="1486"/>
        <end position="1516"/>
    </location>
</feature>
<dbReference type="GO" id="GO:0008017">
    <property type="term" value="F:microtubule binding"/>
    <property type="evidence" value="ECO:0007669"/>
    <property type="project" value="InterPro"/>
</dbReference>
<proteinExistence type="predicted"/>
<feature type="compositionally biased region" description="Low complexity" evidence="4">
    <location>
        <begin position="1517"/>
        <end position="1530"/>
    </location>
</feature>
<feature type="compositionally biased region" description="Low complexity" evidence="4">
    <location>
        <begin position="1539"/>
        <end position="1556"/>
    </location>
</feature>
<dbReference type="Pfam" id="PF02187">
    <property type="entry name" value="GAS2"/>
    <property type="match status" value="1"/>
</dbReference>
<feature type="compositionally biased region" description="Low complexity" evidence="4">
    <location>
        <begin position="1703"/>
        <end position="1716"/>
    </location>
</feature>
<feature type="compositionally biased region" description="Basic and acidic residues" evidence="4">
    <location>
        <begin position="1382"/>
        <end position="1392"/>
    </location>
</feature>
<keyword evidence="2" id="KW-0963">Cytoplasm</keyword>
<dbReference type="GO" id="GO:0000922">
    <property type="term" value="C:spindle pole"/>
    <property type="evidence" value="ECO:0007669"/>
    <property type="project" value="InterPro"/>
</dbReference>
<gene>
    <name evidence="6" type="ORF">PYCCODRAFT_1481795</name>
</gene>
<keyword evidence="3" id="KW-0206">Cytoskeleton</keyword>
<name>A0A1Y2I6F0_TRAC3</name>
<dbReference type="SUPFAM" id="SSF143575">
    <property type="entry name" value="GAS2 domain-like"/>
    <property type="match status" value="1"/>
</dbReference>
<feature type="domain" description="GAR" evidence="5">
    <location>
        <begin position="1565"/>
        <end position="1643"/>
    </location>
</feature>
<keyword evidence="7" id="KW-1185">Reference proteome</keyword>
<dbReference type="PANTHER" id="PTHR21616">
    <property type="entry name" value="CENTROSOME SPINDLE POLE ASSOCIATED PROTEIN"/>
    <property type="match status" value="1"/>
</dbReference>
<evidence type="ECO:0000256" key="1">
    <source>
        <dbReference type="ARBA" id="ARBA00004245"/>
    </source>
</evidence>
<organism evidence="6 7">
    <name type="scientific">Trametes coccinea (strain BRFM310)</name>
    <name type="common">Pycnoporus coccineus</name>
    <dbReference type="NCBI Taxonomy" id="1353009"/>
    <lineage>
        <taxon>Eukaryota</taxon>
        <taxon>Fungi</taxon>
        <taxon>Dikarya</taxon>
        <taxon>Basidiomycota</taxon>
        <taxon>Agaricomycotina</taxon>
        <taxon>Agaricomycetes</taxon>
        <taxon>Polyporales</taxon>
        <taxon>Polyporaceae</taxon>
        <taxon>Trametes</taxon>
    </lineage>
</organism>
<reference evidence="6 7" key="1">
    <citation type="journal article" date="2015" name="Biotechnol. Biofuels">
        <title>Enhanced degradation of softwood versus hardwood by the white-rot fungus Pycnoporus coccineus.</title>
        <authorList>
            <person name="Couturier M."/>
            <person name="Navarro D."/>
            <person name="Chevret D."/>
            <person name="Henrissat B."/>
            <person name="Piumi F."/>
            <person name="Ruiz-Duenas F.J."/>
            <person name="Martinez A.T."/>
            <person name="Grigoriev I.V."/>
            <person name="Riley R."/>
            <person name="Lipzen A."/>
            <person name="Berrin J.G."/>
            <person name="Master E.R."/>
            <person name="Rosso M.N."/>
        </authorList>
    </citation>
    <scope>NUCLEOTIDE SEQUENCE [LARGE SCALE GENOMIC DNA]</scope>
    <source>
        <strain evidence="6 7">BRFM310</strain>
    </source>
</reference>
<dbReference type="OrthoDB" id="10017054at2759"/>
<dbReference type="EMBL" id="KZ084168">
    <property type="protein sequence ID" value="OSC96734.1"/>
    <property type="molecule type" value="Genomic_DNA"/>
</dbReference>
<feature type="compositionally biased region" description="Basic and acidic residues" evidence="4">
    <location>
        <begin position="989"/>
        <end position="998"/>
    </location>
</feature>
<sequence>MSKAPTDASSGSVPPDAPDAPAPAGVPDILAVADQVLSLERQRAAEKPENDEEALEWHEVIELQAFSVRKAWIEEKVKFLEQLPPIEVFVGLDALRESATEVPGLPTRAQLKEWMAEHDRIEKETEIFDSGELKKLKKFTKAAAQRNLSPADTDLIEITLTTIYALDKLLHLLRDRSDSLELLNIRLTWEERRVAAWAELRKLLDDLREFLANRARWSPSVYENLEEEDVTPPGPADRVPTRRNSVVSLASEASSASIPGFSRGARFKLAESLSREAAQFASRVSSLRHTKIALAGKALDKLIDESRKPVPDELLDEQDKLENEGITELEDVGKFVMQMVMQWKKADEFYVETLKDKNNAQTLLEEIEVAKLSHPTSRQDASFMSRTSALTKRLLLRGNPATSLTFPKPVHRHFPDQSAFTQEVISQLSTEVNTALQHAKKAEECAKEYHAAAEAVKQVEAVRKAASELTARYLSLIDRMENGIATSNGDGTPPDLSSEDCLEASQHSVFLSLFPSILEELDKTDREVEPLLITARTALLHLDFPGIDTQFKTDSAATIDELETKRAAAAKAKDMVASRTTALVEVRRVWASMDQLFQDAEELRGSILEAMSRQMWRQQVRHEAPPTPESPTAALPSVMLSPSDVVQQLAELRTRLADDVSSPISSLAPALGADLRQYLIRSSSALESVLGATGEIARFWEAVQQQAAMMGTVRDEVHSLQIRIEDLRVRFEKGAQDVFAGVFDQEAEEQTLTAELVSTRAAIQGFLNELPSRIPFVGDVKFVRAAEHMTPKRRSSLPGGFTLDAIQQAAQPNVPFDPAALDKGVRTDSNTYSMMLSGALKTLESKADYFQLAKKAHALDGALGSLADLLSQAEDAVGSIHASLNGSEERLSADSLSKLSASLDDVAQTHTTAVEKALSLAQEALQYLRSAPCNHDVASRDAVVSARQKAVENAESHFSSWKKSVVGLRQQLADAGKAEQHRLAEEARLKEEQERLEAETQALRAREQAAAAEAERLEALERARVEREKAEAEERERRERQEALERAQREEEERRRLQEEERRRLEEEERRRVEEERRRSEEEERRRLEELERVRLEEEERLRLEAAREAELSMAEHALDTVEEVSFSITAEDDVFGVRDGSSKDTAMTAELSELSARIFNCRKRLRSIGINDAARPSARSSAGLPEDEARRTMAKALDALSDEVAELPSHVFGNQTIDTDLRSLRSELEASIELMGRVHQLADLSIALRECDEALSDLLEHIDSYPSPPIGPLSTSHTSEPSLVPEEQLGARLAFTREVLNRMKTLARALANDPRVLPEKERIIQTWAELEAMALDRINGQKSRPSSVISSGRSSRASVIKSSSHLVRADSPRTRGSLDVPRPRGSIDKKGSFSKLSASPGGKFLAPPSPAARRAASGSSVASTTQSRSSSRLSIASSVRSVSGPMPGSSSSTLYGSTYSSRQRTNSTTSNGSSSFATPIRRPALSTSRPRAQTGSASTARTSSPAFSDASFSQGRSSLNLSRPPSSHSTWSRAPRTSFPALPRSPPSSRGPTSRPVRKPYVANPKNKLDIAVGDVVNKLPVDIKVELVQDTWKDQSGKYWIGDTDPKLCFCRILRSQTVMVRVGGGWSELSKFIKDHFADAFRLLPDASPPRLGAREEKWISSASLAQAAETLTPPRPPRTPEPKEGMIPSFALSTPNGTSPKSIKGSPGSGSPLHALQFIRRAERDPSTYRPETPTRSSRSGITSVLNTPARQPAWRP</sequence>
<evidence type="ECO:0000259" key="5">
    <source>
        <dbReference type="PROSITE" id="PS51460"/>
    </source>
</evidence>
<dbReference type="InterPro" id="IPR036534">
    <property type="entry name" value="GAR_dom_sf"/>
</dbReference>
<feature type="compositionally biased region" description="Low complexity" evidence="4">
    <location>
        <begin position="1343"/>
        <end position="1365"/>
    </location>
</feature>
<comment type="subcellular location">
    <subcellularLocation>
        <location evidence="1">Cytoplasm</location>
        <location evidence="1">Cytoskeleton</location>
    </subcellularLocation>
</comment>
<dbReference type="GO" id="GO:0005874">
    <property type="term" value="C:microtubule"/>
    <property type="evidence" value="ECO:0007669"/>
    <property type="project" value="InterPro"/>
</dbReference>
<evidence type="ECO:0000256" key="4">
    <source>
        <dbReference type="SAM" id="MobiDB-lite"/>
    </source>
</evidence>
<dbReference type="STRING" id="1353009.A0A1Y2I6F0"/>
<dbReference type="PROSITE" id="PS51460">
    <property type="entry name" value="GAR"/>
    <property type="match status" value="1"/>
</dbReference>
<dbReference type="SMART" id="SM00243">
    <property type="entry name" value="GAS2"/>
    <property type="match status" value="1"/>
</dbReference>
<evidence type="ECO:0000256" key="2">
    <source>
        <dbReference type="ARBA" id="ARBA00022490"/>
    </source>
</evidence>
<feature type="compositionally biased region" description="Low complexity" evidence="4">
    <location>
        <begin position="1412"/>
        <end position="1476"/>
    </location>
</feature>
<dbReference type="InterPro" id="IPR003108">
    <property type="entry name" value="GAR_dom"/>
</dbReference>
<dbReference type="Gene3D" id="3.30.920.20">
    <property type="entry name" value="Gas2-like domain"/>
    <property type="match status" value="1"/>
</dbReference>
<evidence type="ECO:0000313" key="6">
    <source>
        <dbReference type="EMBL" id="OSC96734.1"/>
    </source>
</evidence>
<evidence type="ECO:0000256" key="3">
    <source>
        <dbReference type="ARBA" id="ARBA00023212"/>
    </source>
</evidence>
<feature type="compositionally biased region" description="Polar residues" evidence="4">
    <location>
        <begin position="1738"/>
        <end position="1754"/>
    </location>
</feature>
<feature type="region of interest" description="Disordered" evidence="4">
    <location>
        <begin position="989"/>
        <end position="1010"/>
    </location>
</feature>
<dbReference type="Proteomes" id="UP000193067">
    <property type="component" value="Unassembled WGS sequence"/>
</dbReference>
<feature type="region of interest" description="Disordered" evidence="4">
    <location>
        <begin position="1"/>
        <end position="27"/>
    </location>
</feature>
<evidence type="ECO:0000313" key="7">
    <source>
        <dbReference type="Proteomes" id="UP000193067"/>
    </source>
</evidence>